<dbReference type="Proteomes" id="UP000031036">
    <property type="component" value="Unassembled WGS sequence"/>
</dbReference>
<name>A0A0B2W2L8_TOXCA</name>
<protein>
    <submittedName>
        <fullName evidence="1">Uncharacterized protein</fullName>
    </submittedName>
</protein>
<organism evidence="1 2">
    <name type="scientific">Toxocara canis</name>
    <name type="common">Canine roundworm</name>
    <dbReference type="NCBI Taxonomy" id="6265"/>
    <lineage>
        <taxon>Eukaryota</taxon>
        <taxon>Metazoa</taxon>
        <taxon>Ecdysozoa</taxon>
        <taxon>Nematoda</taxon>
        <taxon>Chromadorea</taxon>
        <taxon>Rhabditida</taxon>
        <taxon>Spirurina</taxon>
        <taxon>Ascaridomorpha</taxon>
        <taxon>Ascaridoidea</taxon>
        <taxon>Toxocaridae</taxon>
        <taxon>Toxocara</taxon>
    </lineage>
</organism>
<evidence type="ECO:0000313" key="1">
    <source>
        <dbReference type="EMBL" id="KHN87430.1"/>
    </source>
</evidence>
<proteinExistence type="predicted"/>
<dbReference type="EMBL" id="JPKZ01000429">
    <property type="protein sequence ID" value="KHN87430.1"/>
    <property type="molecule type" value="Genomic_DNA"/>
</dbReference>
<sequence length="178" mass="20779">MLKDLLENLIDQQAMYSRAAALSKLIQRDNVYYLLENLIDQQAMYSRAAALSKLIQRDNVYFCTPENESRADFGIGEQLASLERKQHSMFAPNRLEPSRRPTQQMTLASMDNALFYSVRDIARCAKNCYVRWHCRHNKLPKTIVNRKRKTSGVNARHDNIIKAKEAQNWLRYTLIQTL</sequence>
<dbReference type="AlphaFoldDB" id="A0A0B2W2L8"/>
<evidence type="ECO:0000313" key="2">
    <source>
        <dbReference type="Proteomes" id="UP000031036"/>
    </source>
</evidence>
<gene>
    <name evidence="1" type="ORF">Tcan_15518</name>
</gene>
<accession>A0A0B2W2L8</accession>
<comment type="caution">
    <text evidence="1">The sequence shown here is derived from an EMBL/GenBank/DDBJ whole genome shotgun (WGS) entry which is preliminary data.</text>
</comment>
<reference evidence="1 2" key="1">
    <citation type="submission" date="2014-11" db="EMBL/GenBank/DDBJ databases">
        <title>Genetic blueprint of the zoonotic pathogen Toxocara canis.</title>
        <authorList>
            <person name="Zhu X.-Q."/>
            <person name="Korhonen P.K."/>
            <person name="Cai H."/>
            <person name="Young N.D."/>
            <person name="Nejsum P."/>
            <person name="von Samson-Himmelstjerna G."/>
            <person name="Boag P.R."/>
            <person name="Tan P."/>
            <person name="Li Q."/>
            <person name="Min J."/>
            <person name="Yang Y."/>
            <person name="Wang X."/>
            <person name="Fang X."/>
            <person name="Hall R.S."/>
            <person name="Hofmann A."/>
            <person name="Sternberg P.W."/>
            <person name="Jex A.R."/>
            <person name="Gasser R.B."/>
        </authorList>
    </citation>
    <scope>NUCLEOTIDE SEQUENCE [LARGE SCALE GENOMIC DNA]</scope>
    <source>
        <strain evidence="1">PN_DK_2014</strain>
    </source>
</reference>
<keyword evidence="2" id="KW-1185">Reference proteome</keyword>